<dbReference type="EC" id="2.7.1.29" evidence="7"/>
<organism evidence="7 8">
    <name type="scientific">Brooklawnia cerclae</name>
    <dbReference type="NCBI Taxonomy" id="349934"/>
    <lineage>
        <taxon>Bacteria</taxon>
        <taxon>Bacillati</taxon>
        <taxon>Actinomycetota</taxon>
        <taxon>Actinomycetes</taxon>
        <taxon>Propionibacteriales</taxon>
        <taxon>Propionibacteriaceae</taxon>
        <taxon>Brooklawnia</taxon>
    </lineage>
</organism>
<dbReference type="Gene3D" id="1.25.40.340">
    <property type="match status" value="1"/>
</dbReference>
<evidence type="ECO:0000259" key="6">
    <source>
        <dbReference type="PROSITE" id="PS51481"/>
    </source>
</evidence>
<evidence type="ECO:0000259" key="5">
    <source>
        <dbReference type="PROSITE" id="PS51480"/>
    </source>
</evidence>
<dbReference type="SMART" id="SM01120">
    <property type="entry name" value="Dak2"/>
    <property type="match status" value="1"/>
</dbReference>
<dbReference type="PANTHER" id="PTHR28629:SF4">
    <property type="entry name" value="TRIOKINASE_FMN CYCLASE"/>
    <property type="match status" value="1"/>
</dbReference>
<dbReference type="SUPFAM" id="SSF101473">
    <property type="entry name" value="DhaL-like"/>
    <property type="match status" value="1"/>
</dbReference>
<dbReference type="InterPro" id="IPR004007">
    <property type="entry name" value="DhaL_dom"/>
</dbReference>
<evidence type="ECO:0000256" key="4">
    <source>
        <dbReference type="ARBA" id="ARBA00022840"/>
    </source>
</evidence>
<sequence length="576" mass="58500">MTRLFNDPSSFATEAVAGMASAYPQYLTAVHGGAVRATASPQGQVALVVGGGSGHYPAFAGWVGPGMAHGAVCGNVFASPSASQAYSVVKAADNGGGVVLAYGNYAGDVLHFGQAAERLRAEGIDVRTIEVSDDVASAPADQLRKRRGVCGDVVVFKIAGAAAEAGKSIDEVEALAWKANDRTRSLGVAFDGCTLPGAGEPLFHVPAGQMSVGLGVHGEPGIYEVPMGSAAGVADLLVDGVLAEAPAIGTDGYTGRAIVLLNGLGTIKVEELYVTWNRVAERLSQVGITPVLPEVGELMTSLDMAGVSLTLTFLDDELETLWTAPVDTIAFRRGAVTHREHRDVASAEEPHAEPIVPGSEASRALAAKVVTALQLMQQVTVDKEEELGHLDAIAGDGDHGQGMRFGATGAFSAAKDAAQADAGAGTTLVRAGAQWAESAGGTSGALWGSMLTAIGGVLGDQEPATATTVADAVAAAVSAVQRLGGAKPGDKTIVDSLVPFTQTLSSAVEGGTRFADAWRQASDAAQAAADQTADFVSRLGRSRVLGNKSLGVPDPGAVSFSLLMKALGDAGTFDAL</sequence>
<name>A0ABX0SD78_9ACTN</name>
<evidence type="ECO:0000256" key="3">
    <source>
        <dbReference type="ARBA" id="ARBA00022777"/>
    </source>
</evidence>
<evidence type="ECO:0000313" key="8">
    <source>
        <dbReference type="Proteomes" id="UP000749311"/>
    </source>
</evidence>
<feature type="domain" description="DhaK" evidence="6">
    <location>
        <begin position="7"/>
        <end position="331"/>
    </location>
</feature>
<dbReference type="NCBIfam" id="NF011049">
    <property type="entry name" value="PRK14479.1"/>
    <property type="match status" value="1"/>
</dbReference>
<keyword evidence="1 7" id="KW-0808">Transferase</keyword>
<dbReference type="Pfam" id="PF02734">
    <property type="entry name" value="Dak2"/>
    <property type="match status" value="1"/>
</dbReference>
<keyword evidence="3 7" id="KW-0418">Kinase</keyword>
<dbReference type="InterPro" id="IPR036117">
    <property type="entry name" value="DhaL_dom_sf"/>
</dbReference>
<accession>A0ABX0SD78</accession>
<reference evidence="7 8" key="1">
    <citation type="submission" date="2020-02" db="EMBL/GenBank/DDBJ databases">
        <title>Sequencing the genomes of 1000 actinobacteria strains.</title>
        <authorList>
            <person name="Klenk H.-P."/>
        </authorList>
    </citation>
    <scope>NUCLEOTIDE SEQUENCE [LARGE SCALE GENOMIC DNA]</scope>
    <source>
        <strain evidence="7 8">DSM 19609</strain>
    </source>
</reference>
<dbReference type="Gene3D" id="3.30.1180.20">
    <property type="entry name" value="Dihydroxyacetone kinase, domain 2"/>
    <property type="match status" value="1"/>
</dbReference>
<keyword evidence="2" id="KW-0547">Nucleotide-binding</keyword>
<evidence type="ECO:0000256" key="1">
    <source>
        <dbReference type="ARBA" id="ARBA00022679"/>
    </source>
</evidence>
<dbReference type="PROSITE" id="PS51481">
    <property type="entry name" value="DHAK"/>
    <property type="match status" value="1"/>
</dbReference>
<evidence type="ECO:0000256" key="2">
    <source>
        <dbReference type="ARBA" id="ARBA00022741"/>
    </source>
</evidence>
<dbReference type="InterPro" id="IPR004006">
    <property type="entry name" value="DhaK_dom"/>
</dbReference>
<dbReference type="Gene3D" id="3.40.50.10440">
    <property type="entry name" value="Dihydroxyacetone kinase, domain 1"/>
    <property type="match status" value="1"/>
</dbReference>
<dbReference type="PROSITE" id="PS51480">
    <property type="entry name" value="DHAL"/>
    <property type="match status" value="1"/>
</dbReference>
<dbReference type="Proteomes" id="UP000749311">
    <property type="component" value="Unassembled WGS sequence"/>
</dbReference>
<dbReference type="EMBL" id="JAAMOZ010000001">
    <property type="protein sequence ID" value="NIH56353.1"/>
    <property type="molecule type" value="Genomic_DNA"/>
</dbReference>
<dbReference type="SUPFAM" id="SSF82549">
    <property type="entry name" value="DAK1/DegV-like"/>
    <property type="match status" value="1"/>
</dbReference>
<dbReference type="Pfam" id="PF02733">
    <property type="entry name" value="Dak1"/>
    <property type="match status" value="1"/>
</dbReference>
<gene>
    <name evidence="7" type="ORF">FB473_000998</name>
</gene>
<dbReference type="PANTHER" id="PTHR28629">
    <property type="entry name" value="TRIOKINASE/FMN CYCLASE"/>
    <property type="match status" value="1"/>
</dbReference>
<evidence type="ECO:0000313" key="7">
    <source>
        <dbReference type="EMBL" id="NIH56353.1"/>
    </source>
</evidence>
<keyword evidence="8" id="KW-1185">Reference proteome</keyword>
<protein>
    <submittedName>
        <fullName evidence="7">Dihydroxyacetone kinase</fullName>
        <ecNumber evidence="7">2.7.1.29</ecNumber>
    </submittedName>
</protein>
<feature type="domain" description="DhaL" evidence="5">
    <location>
        <begin position="367"/>
        <end position="569"/>
    </location>
</feature>
<keyword evidence="4" id="KW-0067">ATP-binding</keyword>
<comment type="caution">
    <text evidence="7">The sequence shown here is derived from an EMBL/GenBank/DDBJ whole genome shotgun (WGS) entry which is preliminary data.</text>
</comment>
<dbReference type="InterPro" id="IPR050861">
    <property type="entry name" value="Dihydroxyacetone_Kinase"/>
</dbReference>
<proteinExistence type="predicted"/>
<dbReference type="RefSeq" id="WP_167165366.1">
    <property type="nucleotide sequence ID" value="NZ_BAAAOO010000002.1"/>
</dbReference>
<dbReference type="GO" id="GO:0004371">
    <property type="term" value="F:glycerone kinase activity"/>
    <property type="evidence" value="ECO:0007669"/>
    <property type="project" value="UniProtKB-EC"/>
</dbReference>